<dbReference type="InterPro" id="IPR014044">
    <property type="entry name" value="CAP_dom"/>
</dbReference>
<dbReference type="InterPro" id="IPR035940">
    <property type="entry name" value="CAP_sf"/>
</dbReference>
<dbReference type="Gene3D" id="3.40.33.10">
    <property type="entry name" value="CAP"/>
    <property type="match status" value="1"/>
</dbReference>
<dbReference type="AlphaFoldDB" id="A0A0B1T5M7"/>
<evidence type="ECO:0000259" key="1">
    <source>
        <dbReference type="SMART" id="SM00198"/>
    </source>
</evidence>
<keyword evidence="3" id="KW-1185">Reference proteome</keyword>
<dbReference type="SUPFAM" id="SSF55797">
    <property type="entry name" value="PR-1-like"/>
    <property type="match status" value="1"/>
</dbReference>
<dbReference type="Proteomes" id="UP000053660">
    <property type="component" value="Unassembled WGS sequence"/>
</dbReference>
<protein>
    <submittedName>
        <fullName evidence="2">SCP-like protein</fullName>
    </submittedName>
</protein>
<evidence type="ECO:0000313" key="3">
    <source>
        <dbReference type="Proteomes" id="UP000053660"/>
    </source>
</evidence>
<reference evidence="2 3" key="1">
    <citation type="submission" date="2014-03" db="EMBL/GenBank/DDBJ databases">
        <title>Draft genome of the hookworm Oesophagostomum dentatum.</title>
        <authorList>
            <person name="Mitreva M."/>
        </authorList>
    </citation>
    <scope>NUCLEOTIDE SEQUENCE [LARGE SCALE GENOMIC DNA]</scope>
    <source>
        <strain evidence="2 3">OD-Hann</strain>
    </source>
</reference>
<gene>
    <name evidence="2" type="ORF">OESDEN_09498</name>
</gene>
<dbReference type="Pfam" id="PF00188">
    <property type="entry name" value="CAP"/>
    <property type="match status" value="1"/>
</dbReference>
<feature type="domain" description="SCP" evidence="1">
    <location>
        <begin position="4"/>
        <end position="125"/>
    </location>
</feature>
<sequence length="134" mass="15359">MNDTIRLRVLAKHNALRTDLALGVVLNGQTDTYLRKANKMFQLRYSCNLETTAIERAKQCSAISNRNPPNDVSENFRKYTQNLNRDRASAATMTTQLWWSEITRRQTSINQVLNIYYDHLGISSFAKVGSSLFL</sequence>
<name>A0A0B1T5M7_OESDE</name>
<evidence type="ECO:0000313" key="2">
    <source>
        <dbReference type="EMBL" id="KHJ90655.1"/>
    </source>
</evidence>
<dbReference type="OrthoDB" id="414826at2759"/>
<organism evidence="2 3">
    <name type="scientific">Oesophagostomum dentatum</name>
    <name type="common">Nodular worm</name>
    <dbReference type="NCBI Taxonomy" id="61180"/>
    <lineage>
        <taxon>Eukaryota</taxon>
        <taxon>Metazoa</taxon>
        <taxon>Ecdysozoa</taxon>
        <taxon>Nematoda</taxon>
        <taxon>Chromadorea</taxon>
        <taxon>Rhabditida</taxon>
        <taxon>Rhabditina</taxon>
        <taxon>Rhabditomorpha</taxon>
        <taxon>Strongyloidea</taxon>
        <taxon>Strongylidae</taxon>
        <taxon>Oesophagostomum</taxon>
    </lineage>
</organism>
<proteinExistence type="predicted"/>
<dbReference type="EMBL" id="KN552805">
    <property type="protein sequence ID" value="KHJ90655.1"/>
    <property type="molecule type" value="Genomic_DNA"/>
</dbReference>
<dbReference type="SMART" id="SM00198">
    <property type="entry name" value="SCP"/>
    <property type="match status" value="1"/>
</dbReference>
<accession>A0A0B1T5M7</accession>